<dbReference type="Pfam" id="PF22022">
    <property type="entry name" value="Phage_int_M"/>
    <property type="match status" value="1"/>
</dbReference>
<dbReference type="PANTHER" id="PTHR30349:SF64">
    <property type="entry name" value="PROPHAGE INTEGRASE INTD-RELATED"/>
    <property type="match status" value="1"/>
</dbReference>
<dbReference type="InterPro" id="IPR013762">
    <property type="entry name" value="Integrase-like_cat_sf"/>
</dbReference>
<comment type="caution">
    <text evidence="5">The sequence shown here is derived from an EMBL/GenBank/DDBJ whole genome shotgun (WGS) entry which is preliminary data.</text>
</comment>
<dbReference type="InterPro" id="IPR053876">
    <property type="entry name" value="Phage_int_M"/>
</dbReference>
<evidence type="ECO:0000256" key="3">
    <source>
        <dbReference type="ARBA" id="ARBA00023172"/>
    </source>
</evidence>
<protein>
    <submittedName>
        <fullName evidence="5">Site-specific integrase</fullName>
    </submittedName>
</protein>
<accession>A0ABV1DSU0</accession>
<proteinExistence type="inferred from homology"/>
<reference evidence="5 6" key="1">
    <citation type="submission" date="2024-03" db="EMBL/GenBank/DDBJ databases">
        <title>Human intestinal bacterial collection.</title>
        <authorList>
            <person name="Pauvert C."/>
            <person name="Hitch T.C.A."/>
            <person name="Clavel T."/>
        </authorList>
    </citation>
    <scope>NUCLEOTIDE SEQUENCE [LARGE SCALE GENOMIC DNA]</scope>
    <source>
        <strain evidence="5 6">CLA-SR-H028</strain>
    </source>
</reference>
<dbReference type="InterPro" id="IPR050090">
    <property type="entry name" value="Tyrosine_recombinase_XerCD"/>
</dbReference>
<evidence type="ECO:0000256" key="2">
    <source>
        <dbReference type="ARBA" id="ARBA00023125"/>
    </source>
</evidence>
<organism evidence="5 6">
    <name type="scientific">Blautia caccae</name>
    <dbReference type="NCBI Taxonomy" id="3133175"/>
    <lineage>
        <taxon>Bacteria</taxon>
        <taxon>Bacillati</taxon>
        <taxon>Bacillota</taxon>
        <taxon>Clostridia</taxon>
        <taxon>Lachnospirales</taxon>
        <taxon>Lachnospiraceae</taxon>
        <taxon>Blautia</taxon>
    </lineage>
</organism>
<evidence type="ECO:0000313" key="5">
    <source>
        <dbReference type="EMBL" id="MEQ2433449.1"/>
    </source>
</evidence>
<evidence type="ECO:0000256" key="1">
    <source>
        <dbReference type="ARBA" id="ARBA00008857"/>
    </source>
</evidence>
<dbReference type="InterPro" id="IPR010998">
    <property type="entry name" value="Integrase_recombinase_N"/>
</dbReference>
<keyword evidence="6" id="KW-1185">Reference proteome</keyword>
<gene>
    <name evidence="5" type="ORF">WMO65_20865</name>
</gene>
<evidence type="ECO:0000259" key="4">
    <source>
        <dbReference type="PROSITE" id="PS51898"/>
    </source>
</evidence>
<feature type="domain" description="Tyr recombinase" evidence="4">
    <location>
        <begin position="159"/>
        <end position="355"/>
    </location>
</feature>
<comment type="similarity">
    <text evidence="1">Belongs to the 'phage' integrase family.</text>
</comment>
<dbReference type="InterPro" id="IPR002104">
    <property type="entry name" value="Integrase_catalytic"/>
</dbReference>
<name>A0ABV1DSU0_9FIRM</name>
<dbReference type="Proteomes" id="UP001457898">
    <property type="component" value="Unassembled WGS sequence"/>
</dbReference>
<keyword evidence="2" id="KW-0238">DNA-binding</keyword>
<sequence>MAKKRSDGRYAKQVVLGYRNGKPVRKTIYGKTLKELDKKYRDFMNDKESGRLIKNDKIKFKELLELWFTNTKVGELKPQSLGNLKSQIKGVNYYIGDKLAKDIQRSDIEQIRAELIEEDHIDKYNKALGIIRAVFNYAIECGFVLNNPTLGMKRISIKRNTRALTDEERLLFEKTDLNEFERCFTSLLLYSGLRRSEALALFDSDIHFDEGYINVNKTLVLSKASTSPEIIQDMPKSDSGIRKIPISHYLYPILFNYCQNRTGLLFLSEEGNPLGSSTFRKRWQSMLQKLEAVNGKPIAEDITPHIFRHTYTSDLVKAGMDIKTAQYLLGHADAKTTLNVYTHFGYNDIKINKLDDYYKTLAVKMQSRQKENPESA</sequence>
<dbReference type="SUPFAM" id="SSF56349">
    <property type="entry name" value="DNA breaking-rejoining enzymes"/>
    <property type="match status" value="1"/>
</dbReference>
<dbReference type="Gene3D" id="1.10.443.10">
    <property type="entry name" value="Intergrase catalytic core"/>
    <property type="match status" value="1"/>
</dbReference>
<dbReference type="PANTHER" id="PTHR30349">
    <property type="entry name" value="PHAGE INTEGRASE-RELATED"/>
    <property type="match status" value="1"/>
</dbReference>
<evidence type="ECO:0000313" key="6">
    <source>
        <dbReference type="Proteomes" id="UP001457898"/>
    </source>
</evidence>
<dbReference type="CDD" id="cd01189">
    <property type="entry name" value="INT_ICEBs1_C_like"/>
    <property type="match status" value="1"/>
</dbReference>
<dbReference type="Gene3D" id="1.10.150.130">
    <property type="match status" value="1"/>
</dbReference>
<dbReference type="PROSITE" id="PS51898">
    <property type="entry name" value="TYR_RECOMBINASE"/>
    <property type="match status" value="1"/>
</dbReference>
<keyword evidence="3" id="KW-0233">DNA recombination</keyword>
<dbReference type="Pfam" id="PF00589">
    <property type="entry name" value="Phage_integrase"/>
    <property type="match status" value="1"/>
</dbReference>
<dbReference type="InterPro" id="IPR011010">
    <property type="entry name" value="DNA_brk_join_enz"/>
</dbReference>
<dbReference type="EMBL" id="JBBMFP010000024">
    <property type="protein sequence ID" value="MEQ2433449.1"/>
    <property type="molecule type" value="Genomic_DNA"/>
</dbReference>
<dbReference type="RefSeq" id="WP_349064652.1">
    <property type="nucleotide sequence ID" value="NZ_JBBMFP010000024.1"/>
</dbReference>